<dbReference type="InterPro" id="IPR005471">
    <property type="entry name" value="Tscrpt_reg_IclR_N"/>
</dbReference>
<sequence>MPMTTDALPTPGPVPEQTTQGPVPEQTAPGPRPEQTAPGSTPPGAGRSAPDRLLAVLAAFDHDHPALSLTDISRRAGLTLTTAHRLVGALTEWGALERDPSGIYHVGLRLWELAALAPRGLALRQIALPYLEDLYEATHENVQLAVRDGDEVVYIEWLSGRSAVGVHIRVGARWPLHATGVGLALLAHGDPSSQEVYCQGPLASFTPYTIADAPRLRRVLAEVRRTGVAVSSRQVTEDALSVAAPVRGPGGAVVAAVSVVVPQVGAQVPVLTPAVRVAARGISRALGWQPDGPRRGSLIPGRGASAS</sequence>
<dbReference type="InterPro" id="IPR014757">
    <property type="entry name" value="Tscrpt_reg_IclR_C"/>
</dbReference>
<dbReference type="InterPro" id="IPR036390">
    <property type="entry name" value="WH_DNA-bd_sf"/>
</dbReference>
<dbReference type="Pfam" id="PF09339">
    <property type="entry name" value="HTH_IclR"/>
    <property type="match status" value="1"/>
</dbReference>
<dbReference type="SUPFAM" id="SSF46785">
    <property type="entry name" value="Winged helix' DNA-binding domain"/>
    <property type="match status" value="1"/>
</dbReference>
<dbReference type="Proteomes" id="UP001365781">
    <property type="component" value="Unassembled WGS sequence"/>
</dbReference>
<comment type="caution">
    <text evidence="7">The sequence shown here is derived from an EMBL/GenBank/DDBJ whole genome shotgun (WGS) entry which is preliminary data.</text>
</comment>
<dbReference type="Gene3D" id="3.30.450.40">
    <property type="match status" value="1"/>
</dbReference>
<keyword evidence="1" id="KW-0805">Transcription regulation</keyword>
<dbReference type="SUPFAM" id="SSF55781">
    <property type="entry name" value="GAF domain-like"/>
    <property type="match status" value="1"/>
</dbReference>
<organism evidence="7 8">
    <name type="scientific">Streptomyces brasiliscabiei</name>
    <dbReference type="NCBI Taxonomy" id="2736302"/>
    <lineage>
        <taxon>Bacteria</taxon>
        <taxon>Bacillati</taxon>
        <taxon>Actinomycetota</taxon>
        <taxon>Actinomycetes</taxon>
        <taxon>Kitasatosporales</taxon>
        <taxon>Streptomycetaceae</taxon>
        <taxon>Streptomyces</taxon>
    </lineage>
</organism>
<evidence type="ECO:0000256" key="2">
    <source>
        <dbReference type="ARBA" id="ARBA00023125"/>
    </source>
</evidence>
<keyword evidence="2" id="KW-0238">DNA-binding</keyword>
<name>A0ABU8GMN2_9ACTN</name>
<feature type="region of interest" description="Disordered" evidence="4">
    <location>
        <begin position="1"/>
        <end position="48"/>
    </location>
</feature>
<evidence type="ECO:0000256" key="4">
    <source>
        <dbReference type="SAM" id="MobiDB-lite"/>
    </source>
</evidence>
<proteinExistence type="predicted"/>
<gene>
    <name evidence="7" type="ORF">WB403_35360</name>
</gene>
<feature type="domain" description="HTH iclR-type" evidence="5">
    <location>
        <begin position="47"/>
        <end position="108"/>
    </location>
</feature>
<dbReference type="Pfam" id="PF01614">
    <property type="entry name" value="IclR_C"/>
    <property type="match status" value="1"/>
</dbReference>
<evidence type="ECO:0000313" key="8">
    <source>
        <dbReference type="Proteomes" id="UP001365781"/>
    </source>
</evidence>
<dbReference type="RefSeq" id="WP_336538526.1">
    <property type="nucleotide sequence ID" value="NZ_JBBAYL010000001.1"/>
</dbReference>
<reference evidence="7 8" key="1">
    <citation type="submission" date="2024-03" db="EMBL/GenBank/DDBJ databases">
        <title>First Report of Pectobacterium brasiliscabiei causing potato scab in china.</title>
        <authorList>
            <person name="Handique U."/>
        </authorList>
    </citation>
    <scope>NUCLEOTIDE SEQUENCE [LARGE SCALE GENOMIC DNA]</scope>
    <source>
        <strain evidence="7 8">ZRIMU1503</strain>
    </source>
</reference>
<evidence type="ECO:0000256" key="1">
    <source>
        <dbReference type="ARBA" id="ARBA00023015"/>
    </source>
</evidence>
<dbReference type="PROSITE" id="PS51077">
    <property type="entry name" value="HTH_ICLR"/>
    <property type="match status" value="1"/>
</dbReference>
<dbReference type="PANTHER" id="PTHR30136">
    <property type="entry name" value="HELIX-TURN-HELIX TRANSCRIPTIONAL REGULATOR, ICLR FAMILY"/>
    <property type="match status" value="1"/>
</dbReference>
<protein>
    <submittedName>
        <fullName evidence="7">IclR family transcriptional regulator</fullName>
    </submittedName>
</protein>
<evidence type="ECO:0000259" key="6">
    <source>
        <dbReference type="PROSITE" id="PS51078"/>
    </source>
</evidence>
<dbReference type="EMBL" id="JBBAYM010000029">
    <property type="protein sequence ID" value="MEI5614423.1"/>
    <property type="molecule type" value="Genomic_DNA"/>
</dbReference>
<evidence type="ECO:0000259" key="5">
    <source>
        <dbReference type="PROSITE" id="PS51077"/>
    </source>
</evidence>
<dbReference type="Gene3D" id="1.10.10.10">
    <property type="entry name" value="Winged helix-like DNA-binding domain superfamily/Winged helix DNA-binding domain"/>
    <property type="match status" value="1"/>
</dbReference>
<dbReference type="SMART" id="SM00346">
    <property type="entry name" value="HTH_ICLR"/>
    <property type="match status" value="1"/>
</dbReference>
<keyword evidence="3" id="KW-0804">Transcription</keyword>
<dbReference type="PROSITE" id="PS51078">
    <property type="entry name" value="ICLR_ED"/>
    <property type="match status" value="1"/>
</dbReference>
<feature type="domain" description="IclR-ED" evidence="6">
    <location>
        <begin position="109"/>
        <end position="288"/>
    </location>
</feature>
<evidence type="ECO:0000256" key="3">
    <source>
        <dbReference type="ARBA" id="ARBA00023163"/>
    </source>
</evidence>
<dbReference type="PANTHER" id="PTHR30136:SF24">
    <property type="entry name" value="HTH-TYPE TRANSCRIPTIONAL REPRESSOR ALLR"/>
    <property type="match status" value="1"/>
</dbReference>
<dbReference type="InterPro" id="IPR029016">
    <property type="entry name" value="GAF-like_dom_sf"/>
</dbReference>
<dbReference type="InterPro" id="IPR036388">
    <property type="entry name" value="WH-like_DNA-bd_sf"/>
</dbReference>
<dbReference type="InterPro" id="IPR050707">
    <property type="entry name" value="HTH_MetabolicPath_Reg"/>
</dbReference>
<keyword evidence="8" id="KW-1185">Reference proteome</keyword>
<evidence type="ECO:0000313" key="7">
    <source>
        <dbReference type="EMBL" id="MEI5614423.1"/>
    </source>
</evidence>
<accession>A0ABU8GMN2</accession>